<evidence type="ECO:0000313" key="5">
    <source>
        <dbReference type="Proteomes" id="UP001447188"/>
    </source>
</evidence>
<dbReference type="PANTHER" id="PTHR43618">
    <property type="entry name" value="7-ALPHA-HYDROXYSTEROID DEHYDROGENASE"/>
    <property type="match status" value="1"/>
</dbReference>
<dbReference type="Pfam" id="PF13561">
    <property type="entry name" value="adh_short_C2"/>
    <property type="match status" value="1"/>
</dbReference>
<dbReference type="InterPro" id="IPR052178">
    <property type="entry name" value="Sec_Metab_Biosynth_SDR"/>
</dbReference>
<dbReference type="InterPro" id="IPR002347">
    <property type="entry name" value="SDR_fam"/>
</dbReference>
<dbReference type="PROSITE" id="PS00061">
    <property type="entry name" value="ADH_SHORT"/>
    <property type="match status" value="1"/>
</dbReference>
<dbReference type="PRINTS" id="PR00080">
    <property type="entry name" value="SDRFAMILY"/>
</dbReference>
<accession>A0ABR3GX64</accession>
<dbReference type="SUPFAM" id="SSF51735">
    <property type="entry name" value="NAD(P)-binding Rossmann-fold domains"/>
    <property type="match status" value="1"/>
</dbReference>
<proteinExistence type="inferred from homology"/>
<evidence type="ECO:0000256" key="1">
    <source>
        <dbReference type="ARBA" id="ARBA00006484"/>
    </source>
</evidence>
<dbReference type="Gene3D" id="3.40.50.720">
    <property type="entry name" value="NAD(P)-binding Rossmann-like Domain"/>
    <property type="match status" value="1"/>
</dbReference>
<protein>
    <submittedName>
        <fullName evidence="4">Uncharacterized protein</fullName>
    </submittedName>
</protein>
<comment type="similarity">
    <text evidence="1">Belongs to the short-chain dehydrogenases/reductases (SDR) family.</text>
</comment>
<evidence type="ECO:0000256" key="3">
    <source>
        <dbReference type="ARBA" id="ARBA00023002"/>
    </source>
</evidence>
<dbReference type="InterPro" id="IPR020904">
    <property type="entry name" value="Sc_DH/Rdtase_CS"/>
</dbReference>
<gene>
    <name evidence="4" type="ORF">Q9L58_000724</name>
</gene>
<evidence type="ECO:0000256" key="2">
    <source>
        <dbReference type="ARBA" id="ARBA00022857"/>
    </source>
</evidence>
<comment type="caution">
    <text evidence="4">The sequence shown here is derived from an EMBL/GenBank/DDBJ whole genome shotgun (WGS) entry which is preliminary data.</text>
</comment>
<sequence length="278" mass="28740">MSEIKDYSNLFSLKGKTAVVTGGSRGLGLHAATGLLLAGCTTVIITSRKVDACEQAVQSLKALHPRASISAIPADLSKPSEVERFAKELSAATGGKIDILIANAGASWGAPFDSYPDSAFAKVMDLNVRSVFNLIRLTTPMLEKAAKERGGDGMSRVITVGSVAGIVIGTTGDMGTYGYAASKAAVLHMTKHLAIELGPRRILVNAIAPGFFPSKMADGLIKLAGGEDKMAQTNPTGRLGKAEDIVGAVVWLCSNASSHINGAIIPIDGGKHLGTGKL</sequence>
<evidence type="ECO:0000313" key="4">
    <source>
        <dbReference type="EMBL" id="KAL0640166.1"/>
    </source>
</evidence>
<keyword evidence="3" id="KW-0560">Oxidoreductase</keyword>
<dbReference type="PANTHER" id="PTHR43618:SF12">
    <property type="entry name" value="OXIDOREDUCTASE, SHORT-CHAIN DEHYDROGENASE_REDUCTASE FAMILY (AFU_ORTHOLOGUE AFUA_1G14540)"/>
    <property type="match status" value="1"/>
</dbReference>
<dbReference type="PRINTS" id="PR00081">
    <property type="entry name" value="GDHRDH"/>
</dbReference>
<dbReference type="Proteomes" id="UP001447188">
    <property type="component" value="Unassembled WGS sequence"/>
</dbReference>
<name>A0ABR3GX64_9PEZI</name>
<keyword evidence="5" id="KW-1185">Reference proteome</keyword>
<dbReference type="EMBL" id="JBBBZM010000005">
    <property type="protein sequence ID" value="KAL0640166.1"/>
    <property type="molecule type" value="Genomic_DNA"/>
</dbReference>
<reference evidence="4 5" key="1">
    <citation type="submission" date="2024-02" db="EMBL/GenBank/DDBJ databases">
        <title>Discinaceae phylogenomics.</title>
        <authorList>
            <person name="Dirks A.C."/>
            <person name="James T.Y."/>
        </authorList>
    </citation>
    <scope>NUCLEOTIDE SEQUENCE [LARGE SCALE GENOMIC DNA]</scope>
    <source>
        <strain evidence="4 5">ACD0624</strain>
    </source>
</reference>
<dbReference type="InterPro" id="IPR036291">
    <property type="entry name" value="NAD(P)-bd_dom_sf"/>
</dbReference>
<keyword evidence="2" id="KW-0521">NADP</keyword>
<organism evidence="4 5">
    <name type="scientific">Discina gigas</name>
    <dbReference type="NCBI Taxonomy" id="1032678"/>
    <lineage>
        <taxon>Eukaryota</taxon>
        <taxon>Fungi</taxon>
        <taxon>Dikarya</taxon>
        <taxon>Ascomycota</taxon>
        <taxon>Pezizomycotina</taxon>
        <taxon>Pezizomycetes</taxon>
        <taxon>Pezizales</taxon>
        <taxon>Discinaceae</taxon>
        <taxon>Discina</taxon>
    </lineage>
</organism>